<dbReference type="EMBL" id="DTIN01000039">
    <property type="protein sequence ID" value="HFX14179.1"/>
    <property type="molecule type" value="Genomic_DNA"/>
</dbReference>
<accession>A0A7C3RKX6</accession>
<dbReference type="SMART" id="SM00091">
    <property type="entry name" value="PAS"/>
    <property type="match status" value="2"/>
</dbReference>
<dbReference type="PANTHER" id="PTHR44757:SF2">
    <property type="entry name" value="BIOFILM ARCHITECTURE MAINTENANCE PROTEIN MBAA"/>
    <property type="match status" value="1"/>
</dbReference>
<dbReference type="InterPro" id="IPR029016">
    <property type="entry name" value="GAF-like_dom_sf"/>
</dbReference>
<proteinExistence type="predicted"/>
<dbReference type="SUPFAM" id="SSF55781">
    <property type="entry name" value="GAF domain-like"/>
    <property type="match status" value="1"/>
</dbReference>
<dbReference type="Gene3D" id="3.30.450.40">
    <property type="match status" value="1"/>
</dbReference>
<comment type="caution">
    <text evidence="2">The sequence shown here is derived from an EMBL/GenBank/DDBJ whole genome shotgun (WGS) entry which is preliminary data.</text>
</comment>
<dbReference type="Pfam" id="PF00990">
    <property type="entry name" value="GGDEF"/>
    <property type="match status" value="1"/>
</dbReference>
<gene>
    <name evidence="2" type="ORF">ENW00_08580</name>
</gene>
<dbReference type="PROSITE" id="PS50887">
    <property type="entry name" value="GGDEF"/>
    <property type="match status" value="1"/>
</dbReference>
<sequence>MVIMQWLKLKDLLPTFIYNHINYPVFFTDENLKLIFYNKAFEQTFLKSNEKVIGKKLFDVVPQFKDKSLYYMRAMNGEKIDLYESYKEFSIYPLANDGEIMGTVTTIEDKIDEINFNNLVEVFQGLGRKNNLDNEKIIFDKIIHMFEAKFGCVILLDNGDLKFRHFTESLEGEFKKDDDRYAYYHVINKDKVMYFPDVRKSQIKTMTLKSLSTIGIPLRKNNSILGILILEFKKIDPLDDKLTSYLLIWSNLLADVIFENLLWETHKELEDRFRLLSEQSLIGVCIVQDEKIVYVNPQLIEILGYPLEFNNINDLAKSVVSENRQRFLLRYKELTERKLGYIIDEFKCIRSIDRKPVHIEVCAVNTTYKGKPAVLYTFLDITYRKALEEELKQISNTDPLTSLYNRRGFITLAEHTISLTKRLKKKLVLIFIDLDNLKVINDNLGHNVGDMVLKETAEILRSTFRENDILARVGGDEFVVLGIIEKDEDKDELITRLNKKIEEKNSMENRMYRLSLSYGSIIFSPDEQKSIEELLNKADILMYENKKKKKALTNG</sequence>
<feature type="domain" description="GGDEF" evidence="1">
    <location>
        <begin position="425"/>
        <end position="555"/>
    </location>
</feature>
<dbReference type="InterPro" id="IPR043128">
    <property type="entry name" value="Rev_trsase/Diguanyl_cyclase"/>
</dbReference>
<dbReference type="Pfam" id="PF13188">
    <property type="entry name" value="PAS_8"/>
    <property type="match status" value="1"/>
</dbReference>
<protein>
    <submittedName>
        <fullName evidence="2">Sensor domain-containing diguanylate cyclase</fullName>
    </submittedName>
</protein>
<dbReference type="Gene3D" id="3.30.70.270">
    <property type="match status" value="1"/>
</dbReference>
<dbReference type="InterPro" id="IPR000014">
    <property type="entry name" value="PAS"/>
</dbReference>
<dbReference type="NCBIfam" id="TIGR00229">
    <property type="entry name" value="sensory_box"/>
    <property type="match status" value="1"/>
</dbReference>
<dbReference type="CDD" id="cd01949">
    <property type="entry name" value="GGDEF"/>
    <property type="match status" value="1"/>
</dbReference>
<dbReference type="PANTHER" id="PTHR44757">
    <property type="entry name" value="DIGUANYLATE CYCLASE DGCP"/>
    <property type="match status" value="1"/>
</dbReference>
<dbReference type="InterPro" id="IPR013656">
    <property type="entry name" value="PAS_4"/>
</dbReference>
<evidence type="ECO:0000313" key="2">
    <source>
        <dbReference type="EMBL" id="HFX14179.1"/>
    </source>
</evidence>
<dbReference type="InterPro" id="IPR052155">
    <property type="entry name" value="Biofilm_reg_signaling"/>
</dbReference>
<dbReference type="FunFam" id="3.30.70.270:FF:000044">
    <property type="entry name" value="Diguanylate cyclase (GGDEF)-like protein"/>
    <property type="match status" value="1"/>
</dbReference>
<dbReference type="InterPro" id="IPR000160">
    <property type="entry name" value="GGDEF_dom"/>
</dbReference>
<name>A0A7C3RKX6_DICTH</name>
<dbReference type="InterPro" id="IPR035965">
    <property type="entry name" value="PAS-like_dom_sf"/>
</dbReference>
<dbReference type="AlphaFoldDB" id="A0A7C3RKX6"/>
<dbReference type="InterPro" id="IPR029787">
    <property type="entry name" value="Nucleotide_cyclase"/>
</dbReference>
<reference evidence="2" key="1">
    <citation type="journal article" date="2020" name="mSystems">
        <title>Genome- and Community-Level Interaction Insights into Carbon Utilization and Element Cycling Functions of Hydrothermarchaeota in Hydrothermal Sediment.</title>
        <authorList>
            <person name="Zhou Z."/>
            <person name="Liu Y."/>
            <person name="Xu W."/>
            <person name="Pan J."/>
            <person name="Luo Z.H."/>
            <person name="Li M."/>
        </authorList>
    </citation>
    <scope>NUCLEOTIDE SEQUENCE [LARGE SCALE GENOMIC DNA]</scope>
    <source>
        <strain evidence="2">SpSt-81</strain>
    </source>
</reference>
<organism evidence="2">
    <name type="scientific">Dictyoglomus thermophilum</name>
    <dbReference type="NCBI Taxonomy" id="14"/>
    <lineage>
        <taxon>Bacteria</taxon>
        <taxon>Pseudomonadati</taxon>
        <taxon>Dictyoglomota</taxon>
        <taxon>Dictyoglomia</taxon>
        <taxon>Dictyoglomales</taxon>
        <taxon>Dictyoglomaceae</taxon>
        <taxon>Dictyoglomus</taxon>
    </lineage>
</organism>
<dbReference type="CDD" id="cd00130">
    <property type="entry name" value="PAS"/>
    <property type="match status" value="1"/>
</dbReference>
<dbReference type="Pfam" id="PF08448">
    <property type="entry name" value="PAS_4"/>
    <property type="match status" value="1"/>
</dbReference>
<dbReference type="SMART" id="SM00267">
    <property type="entry name" value="GGDEF"/>
    <property type="match status" value="1"/>
</dbReference>
<dbReference type="SUPFAM" id="SSF55073">
    <property type="entry name" value="Nucleotide cyclase"/>
    <property type="match status" value="1"/>
</dbReference>
<dbReference type="NCBIfam" id="TIGR00254">
    <property type="entry name" value="GGDEF"/>
    <property type="match status" value="1"/>
</dbReference>
<evidence type="ECO:0000259" key="1">
    <source>
        <dbReference type="PROSITE" id="PS50887"/>
    </source>
</evidence>
<dbReference type="Gene3D" id="3.30.450.20">
    <property type="entry name" value="PAS domain"/>
    <property type="match status" value="2"/>
</dbReference>
<dbReference type="SUPFAM" id="SSF55785">
    <property type="entry name" value="PYP-like sensor domain (PAS domain)"/>
    <property type="match status" value="2"/>
</dbReference>